<keyword evidence="4" id="KW-0804">Transcription</keyword>
<dbReference type="InterPro" id="IPR003441">
    <property type="entry name" value="NAC-dom"/>
</dbReference>
<dbReference type="AlphaFoldDB" id="A0AAX6F598"/>
<evidence type="ECO:0000256" key="3">
    <source>
        <dbReference type="ARBA" id="ARBA00023125"/>
    </source>
</evidence>
<dbReference type="FunFam" id="2.170.150.80:FF:000002">
    <property type="entry name" value="Nac domain-containing protein 86"/>
    <property type="match status" value="1"/>
</dbReference>
<accession>A0AAX6F598</accession>
<proteinExistence type="predicted"/>
<reference evidence="7" key="1">
    <citation type="journal article" date="2023" name="GigaByte">
        <title>Genome assembly of the bearded iris, Iris pallida Lam.</title>
        <authorList>
            <person name="Bruccoleri R.E."/>
            <person name="Oakeley E.J."/>
            <person name="Faust A.M.E."/>
            <person name="Altorfer M."/>
            <person name="Dessus-Babus S."/>
            <person name="Burckhardt D."/>
            <person name="Oertli M."/>
            <person name="Naumann U."/>
            <person name="Petersen F."/>
            <person name="Wong J."/>
        </authorList>
    </citation>
    <scope>NUCLEOTIDE SEQUENCE</scope>
    <source>
        <strain evidence="7">GSM-AAB239-AS_SAM_17_03QT</strain>
    </source>
</reference>
<protein>
    <submittedName>
        <fullName evidence="7">NAC domain-containing protein 53-like isoform X1</fullName>
    </submittedName>
</protein>
<feature type="domain" description="NAC" evidence="6">
    <location>
        <begin position="7"/>
        <end position="157"/>
    </location>
</feature>
<dbReference type="PANTHER" id="PTHR31744">
    <property type="entry name" value="PROTEIN CUP-SHAPED COTYLEDON 2-RELATED"/>
    <property type="match status" value="1"/>
</dbReference>
<dbReference type="Proteomes" id="UP001140949">
    <property type="component" value="Unassembled WGS sequence"/>
</dbReference>
<dbReference type="PANTHER" id="PTHR31744:SF210">
    <property type="entry name" value="NAC DOMAIN-CONTAINING PROTEIN 86-LIKE"/>
    <property type="match status" value="1"/>
</dbReference>
<keyword evidence="5" id="KW-0539">Nucleus</keyword>
<dbReference type="GO" id="GO:0006355">
    <property type="term" value="P:regulation of DNA-templated transcription"/>
    <property type="evidence" value="ECO:0007669"/>
    <property type="project" value="InterPro"/>
</dbReference>
<organism evidence="7 8">
    <name type="scientific">Iris pallida</name>
    <name type="common">Sweet iris</name>
    <dbReference type="NCBI Taxonomy" id="29817"/>
    <lineage>
        <taxon>Eukaryota</taxon>
        <taxon>Viridiplantae</taxon>
        <taxon>Streptophyta</taxon>
        <taxon>Embryophyta</taxon>
        <taxon>Tracheophyta</taxon>
        <taxon>Spermatophyta</taxon>
        <taxon>Magnoliopsida</taxon>
        <taxon>Liliopsida</taxon>
        <taxon>Asparagales</taxon>
        <taxon>Iridaceae</taxon>
        <taxon>Iridoideae</taxon>
        <taxon>Irideae</taxon>
        <taxon>Iris</taxon>
    </lineage>
</organism>
<dbReference type="GO" id="GO:0005634">
    <property type="term" value="C:nucleus"/>
    <property type="evidence" value="ECO:0007669"/>
    <property type="project" value="UniProtKB-SubCell"/>
</dbReference>
<gene>
    <name evidence="7" type="ORF">M6B38_155405</name>
</gene>
<dbReference type="EMBL" id="JANAVB010031819">
    <property type="protein sequence ID" value="KAJ6811145.1"/>
    <property type="molecule type" value="Genomic_DNA"/>
</dbReference>
<evidence type="ECO:0000256" key="1">
    <source>
        <dbReference type="ARBA" id="ARBA00004123"/>
    </source>
</evidence>
<reference evidence="7" key="2">
    <citation type="submission" date="2023-04" db="EMBL/GenBank/DDBJ databases">
        <authorList>
            <person name="Bruccoleri R.E."/>
            <person name="Oakeley E.J."/>
            <person name="Faust A.-M."/>
            <person name="Dessus-Babus S."/>
            <person name="Altorfer M."/>
            <person name="Burckhardt D."/>
            <person name="Oertli M."/>
            <person name="Naumann U."/>
            <person name="Petersen F."/>
            <person name="Wong J."/>
        </authorList>
    </citation>
    <scope>NUCLEOTIDE SEQUENCE</scope>
    <source>
        <strain evidence="7">GSM-AAB239-AS_SAM_17_03QT</strain>
        <tissue evidence="7">Leaf</tissue>
    </source>
</reference>
<keyword evidence="2" id="KW-0805">Transcription regulation</keyword>
<evidence type="ECO:0000259" key="6">
    <source>
        <dbReference type="PROSITE" id="PS51005"/>
    </source>
</evidence>
<dbReference type="InterPro" id="IPR036093">
    <property type="entry name" value="NAC_dom_sf"/>
</dbReference>
<evidence type="ECO:0000313" key="8">
    <source>
        <dbReference type="Proteomes" id="UP001140949"/>
    </source>
</evidence>
<dbReference type="Pfam" id="PF02365">
    <property type="entry name" value="NAM"/>
    <property type="match status" value="1"/>
</dbReference>
<evidence type="ECO:0000313" key="7">
    <source>
        <dbReference type="EMBL" id="KAJ6811145.1"/>
    </source>
</evidence>
<comment type="subcellular location">
    <subcellularLocation>
        <location evidence="1">Nucleus</location>
    </subcellularLocation>
</comment>
<keyword evidence="3" id="KW-0238">DNA-binding</keyword>
<dbReference type="Gene3D" id="2.170.150.80">
    <property type="entry name" value="NAC domain"/>
    <property type="match status" value="1"/>
</dbReference>
<comment type="caution">
    <text evidence="7">The sequence shown here is derived from an EMBL/GenBank/DDBJ whole genome shotgun (WGS) entry which is preliminary data.</text>
</comment>
<evidence type="ECO:0000256" key="2">
    <source>
        <dbReference type="ARBA" id="ARBA00023015"/>
    </source>
</evidence>
<sequence length="444" mass="49146">MMAKISLPPGFRFHPTDVELVWYYLKRKVMGKPFQFDAISEVELYKFAPWDLPVKSSLQSRDLEWYFFCPRDRKYANGSRTNRATDIGYWKATGNDRPIVYNSQSVGMKKTLIFHLGKVPRGTRTDWVMYEYRLDPAELVNAGSPQDTFVLCKIFKKSGPGPKKGEQYGALIIEEDWGDTTQKEHSLALPCFPSHESSKNNHALVADPVIPVPLQSVPFEAGESSSMVHLSEVGDLTSIPLQSVASEVGEPSSMVALSEVGQPASLPEVSPVDGMTLEQLEELLMSSPPHPENANSEMFLHKEANGILDEELDGLGIGLDDIPFPDIMGYDDSLHQLSGFADENYMELNDINFWNAKDSFELPDVNDTCYPFGNTSSAKDLNSVFRDGDNVTFAPSGVNYSILPNFRGSTSVQSVPVAERLSTLNGYYSTETSPLKGGGALNMP</sequence>
<name>A0AAX6F598_IRIPA</name>
<evidence type="ECO:0000256" key="4">
    <source>
        <dbReference type="ARBA" id="ARBA00023163"/>
    </source>
</evidence>
<dbReference type="PROSITE" id="PS51005">
    <property type="entry name" value="NAC"/>
    <property type="match status" value="1"/>
</dbReference>
<dbReference type="SUPFAM" id="SSF101941">
    <property type="entry name" value="NAC domain"/>
    <property type="match status" value="1"/>
</dbReference>
<evidence type="ECO:0000256" key="5">
    <source>
        <dbReference type="ARBA" id="ARBA00023242"/>
    </source>
</evidence>
<keyword evidence="8" id="KW-1185">Reference proteome</keyword>
<dbReference type="GO" id="GO:0003677">
    <property type="term" value="F:DNA binding"/>
    <property type="evidence" value="ECO:0007669"/>
    <property type="project" value="UniProtKB-KW"/>
</dbReference>